<dbReference type="AlphaFoldDB" id="A0A6I8LVK6"/>
<keyword evidence="2" id="KW-0812">Transmembrane</keyword>
<dbReference type="EMBL" id="CABVGP010000002">
    <property type="protein sequence ID" value="VVJ20458.1"/>
    <property type="molecule type" value="Genomic_DNA"/>
</dbReference>
<feature type="transmembrane region" description="Helical" evidence="2">
    <location>
        <begin position="20"/>
        <end position="48"/>
    </location>
</feature>
<protein>
    <submittedName>
        <fullName evidence="3">Uncharacterized protein</fullName>
    </submittedName>
</protein>
<sequence>MRYTPWLRWLKCLRRSSDTLTAVNIVETILVFAVIPLAIYGLAGLLTLRRRSGGAARYRSGQAWDYPAMWWSANPDGVGAGHRHAGAENSAPEGAPTAAGGARGNW</sequence>
<evidence type="ECO:0000256" key="1">
    <source>
        <dbReference type="SAM" id="MobiDB-lite"/>
    </source>
</evidence>
<evidence type="ECO:0000313" key="3">
    <source>
        <dbReference type="EMBL" id="VVJ20458.1"/>
    </source>
</evidence>
<feature type="compositionally biased region" description="Low complexity" evidence="1">
    <location>
        <begin position="91"/>
        <end position="100"/>
    </location>
</feature>
<reference evidence="3 4" key="1">
    <citation type="submission" date="2019-09" db="EMBL/GenBank/DDBJ databases">
        <authorList>
            <person name="Leyn A S."/>
        </authorList>
    </citation>
    <scope>NUCLEOTIDE SEQUENCE [LARGE SCALE GENOMIC DNA]</scope>
    <source>
        <strain evidence="3">AA231_1</strain>
    </source>
</reference>
<keyword evidence="2" id="KW-1133">Transmembrane helix</keyword>
<name>A0A6I8LVK6_9PSEU</name>
<accession>A0A6I8LVK6</accession>
<dbReference type="Proteomes" id="UP000399805">
    <property type="component" value="Unassembled WGS sequence"/>
</dbReference>
<keyword evidence="2" id="KW-0472">Membrane</keyword>
<organism evidence="3 4">
    <name type="scientific">Amycolatopsis camponoti</name>
    <dbReference type="NCBI Taxonomy" id="2606593"/>
    <lineage>
        <taxon>Bacteria</taxon>
        <taxon>Bacillati</taxon>
        <taxon>Actinomycetota</taxon>
        <taxon>Actinomycetes</taxon>
        <taxon>Pseudonocardiales</taxon>
        <taxon>Pseudonocardiaceae</taxon>
        <taxon>Amycolatopsis</taxon>
    </lineage>
</organism>
<proteinExistence type="predicted"/>
<feature type="region of interest" description="Disordered" evidence="1">
    <location>
        <begin position="79"/>
        <end position="106"/>
    </location>
</feature>
<evidence type="ECO:0000313" key="4">
    <source>
        <dbReference type="Proteomes" id="UP000399805"/>
    </source>
</evidence>
<keyword evidence="4" id="KW-1185">Reference proteome</keyword>
<evidence type="ECO:0000256" key="2">
    <source>
        <dbReference type="SAM" id="Phobius"/>
    </source>
</evidence>
<gene>
    <name evidence="3" type="ORF">AA23TX_05479</name>
</gene>